<evidence type="ECO:0000313" key="14">
    <source>
        <dbReference type="EMBL" id="CAG9105967.1"/>
    </source>
</evidence>
<dbReference type="FunFam" id="2.20.100.10:FF:000005">
    <property type="entry name" value="ADAM metallopeptidase with thrombospondin type 1 motif 9"/>
    <property type="match status" value="1"/>
</dbReference>
<feature type="domain" description="BPTI/Kunitz inhibitor" evidence="13">
    <location>
        <begin position="1518"/>
        <end position="1568"/>
    </location>
</feature>
<feature type="domain" description="BPTI/Kunitz inhibitor" evidence="13">
    <location>
        <begin position="2119"/>
        <end position="2168"/>
    </location>
</feature>
<evidence type="ECO:0000256" key="11">
    <source>
        <dbReference type="SAM" id="MobiDB-lite"/>
    </source>
</evidence>
<feature type="compositionally biased region" description="Low complexity" evidence="11">
    <location>
        <begin position="762"/>
        <end position="771"/>
    </location>
</feature>
<feature type="disulfide bond" evidence="10">
    <location>
        <begin position="63"/>
        <end position="99"/>
    </location>
</feature>
<dbReference type="SUPFAM" id="SSF57362">
    <property type="entry name" value="BPTI-like"/>
    <property type="match status" value="12"/>
</dbReference>
<dbReference type="PRINTS" id="PR00759">
    <property type="entry name" value="BASICPTASE"/>
</dbReference>
<dbReference type="PRINTS" id="PR01857">
    <property type="entry name" value="ADAMTSFAMILY"/>
</dbReference>
<evidence type="ECO:0000256" key="7">
    <source>
        <dbReference type="ARBA" id="ARBA00022869"/>
    </source>
</evidence>
<protein>
    <submittedName>
        <fullName evidence="14">(diamondback moth) hypothetical protein</fullName>
    </submittedName>
</protein>
<dbReference type="Gene3D" id="2.60.120.830">
    <property type="match status" value="1"/>
</dbReference>
<dbReference type="InterPro" id="IPR020901">
    <property type="entry name" value="Prtase_inh_Kunz-CS"/>
</dbReference>
<feature type="domain" description="BPTI/Kunitz inhibitor" evidence="13">
    <location>
        <begin position="1780"/>
        <end position="1830"/>
    </location>
</feature>
<dbReference type="InterPro" id="IPR036383">
    <property type="entry name" value="TSP1_rpt_sf"/>
</dbReference>
<dbReference type="GO" id="GO:0004222">
    <property type="term" value="F:metalloendopeptidase activity"/>
    <property type="evidence" value="ECO:0007669"/>
    <property type="project" value="TreeGrafter"/>
</dbReference>
<dbReference type="SMART" id="SM00131">
    <property type="entry name" value="KU"/>
    <property type="match status" value="12"/>
</dbReference>
<dbReference type="FunFam" id="2.60.120.830:FF:000001">
    <property type="entry name" value="A disintegrin and metalloproteinase with thrombospondin motifs 1"/>
    <property type="match status" value="1"/>
</dbReference>
<feature type="domain" description="BPTI/Kunitz inhibitor" evidence="13">
    <location>
        <begin position="1459"/>
        <end position="1509"/>
    </location>
</feature>
<dbReference type="InterPro" id="IPR013273">
    <property type="entry name" value="ADAMTS/ADAMTS-like"/>
</dbReference>
<feature type="region of interest" description="Disordered" evidence="11">
    <location>
        <begin position="710"/>
        <end position="1076"/>
    </location>
</feature>
<feature type="domain" description="BPTI/Kunitz inhibitor" evidence="13">
    <location>
        <begin position="1837"/>
        <end position="1887"/>
    </location>
</feature>
<comment type="caution">
    <text evidence="14">The sequence shown here is derived from an EMBL/GenBank/DDBJ whole genome shotgun (WGS) entry which is preliminary data.</text>
</comment>
<comment type="subcellular location">
    <subcellularLocation>
        <location evidence="1">Secreted</location>
        <location evidence="1">Extracellular space</location>
        <location evidence="1">Extracellular matrix</location>
        <location evidence="1">Basement membrane</location>
    </subcellularLocation>
</comment>
<dbReference type="SMART" id="SM00209">
    <property type="entry name" value="TSP1"/>
    <property type="match status" value="6"/>
</dbReference>
<dbReference type="InterPro" id="IPR036880">
    <property type="entry name" value="Kunitz_BPTI_sf"/>
</dbReference>
<dbReference type="PANTHER" id="PTHR13723:SF281">
    <property type="entry name" value="PAPILIN"/>
    <property type="match status" value="1"/>
</dbReference>
<evidence type="ECO:0000259" key="13">
    <source>
        <dbReference type="PROSITE" id="PS50279"/>
    </source>
</evidence>
<dbReference type="GO" id="GO:0006508">
    <property type="term" value="P:proteolysis"/>
    <property type="evidence" value="ECO:0007669"/>
    <property type="project" value="TreeGrafter"/>
</dbReference>
<feature type="domain" description="BPTI/Kunitz inhibitor" evidence="13">
    <location>
        <begin position="2177"/>
        <end position="2227"/>
    </location>
</feature>
<dbReference type="PANTHER" id="PTHR13723">
    <property type="entry name" value="ADAMTS A DISINTEGRIN AND METALLOPROTEASE WITH THROMBOSPONDIN MOTIFS PROTEASE"/>
    <property type="match status" value="1"/>
</dbReference>
<feature type="domain" description="BPTI/Kunitz inhibitor" evidence="13">
    <location>
        <begin position="1577"/>
        <end position="1627"/>
    </location>
</feature>
<keyword evidence="7" id="KW-0272">Extracellular matrix</keyword>
<dbReference type="GO" id="GO:0004867">
    <property type="term" value="F:serine-type endopeptidase inhibitor activity"/>
    <property type="evidence" value="ECO:0007669"/>
    <property type="project" value="UniProtKB-KW"/>
</dbReference>
<dbReference type="InterPro" id="IPR050439">
    <property type="entry name" value="ADAMTS_ADAMTS-like"/>
</dbReference>
<name>A0A8S4DQE7_PLUXY</name>
<dbReference type="Proteomes" id="UP000653454">
    <property type="component" value="Unassembled WGS sequence"/>
</dbReference>
<keyword evidence="6" id="KW-0677">Repeat</keyword>
<dbReference type="GO" id="GO:0030198">
    <property type="term" value="P:extracellular matrix organization"/>
    <property type="evidence" value="ECO:0007669"/>
    <property type="project" value="InterPro"/>
</dbReference>
<dbReference type="SUPFAM" id="SSF82895">
    <property type="entry name" value="TSP-1 type 1 repeat"/>
    <property type="match status" value="6"/>
</dbReference>
<keyword evidence="8" id="KW-0722">Serine protease inhibitor</keyword>
<proteinExistence type="predicted"/>
<keyword evidence="15" id="KW-1185">Reference proteome</keyword>
<dbReference type="PROSITE" id="PS50092">
    <property type="entry name" value="TSP1"/>
    <property type="match status" value="6"/>
</dbReference>
<feature type="compositionally biased region" description="Acidic residues" evidence="11">
    <location>
        <begin position="710"/>
        <end position="737"/>
    </location>
</feature>
<dbReference type="Gene3D" id="2.20.100.10">
    <property type="entry name" value="Thrombospondin type-1 (TSP1) repeat"/>
    <property type="match status" value="6"/>
</dbReference>
<dbReference type="GO" id="GO:0005604">
    <property type="term" value="C:basement membrane"/>
    <property type="evidence" value="ECO:0007669"/>
    <property type="project" value="UniProtKB-SubCell"/>
</dbReference>
<dbReference type="Gene3D" id="4.10.410.10">
    <property type="entry name" value="Pancreatic trypsin inhibitor Kunitz domain"/>
    <property type="match status" value="12"/>
</dbReference>
<keyword evidence="4" id="KW-0646">Protease inhibitor</keyword>
<feature type="compositionally biased region" description="Polar residues" evidence="11">
    <location>
        <begin position="738"/>
        <end position="753"/>
    </location>
</feature>
<dbReference type="PROSITE" id="PS50279">
    <property type="entry name" value="BPTI_KUNITZ_2"/>
    <property type="match status" value="12"/>
</dbReference>
<feature type="compositionally biased region" description="Low complexity" evidence="11">
    <location>
        <begin position="885"/>
        <end position="954"/>
    </location>
</feature>
<feature type="domain" description="BPTI/Kunitz inhibitor" evidence="13">
    <location>
        <begin position="2034"/>
        <end position="2084"/>
    </location>
</feature>
<dbReference type="InterPro" id="IPR002223">
    <property type="entry name" value="Kunitz_BPTI"/>
</dbReference>
<feature type="domain" description="BPTI/Kunitz inhibitor" evidence="13">
    <location>
        <begin position="1974"/>
        <end position="2024"/>
    </location>
</feature>
<evidence type="ECO:0000256" key="5">
    <source>
        <dbReference type="ARBA" id="ARBA00022729"/>
    </source>
</evidence>
<evidence type="ECO:0000256" key="10">
    <source>
        <dbReference type="PIRSR" id="PIRSR613273-3"/>
    </source>
</evidence>
<keyword evidence="9 10" id="KW-1015">Disulfide bond</keyword>
<evidence type="ECO:0000256" key="9">
    <source>
        <dbReference type="ARBA" id="ARBA00023157"/>
    </source>
</evidence>
<dbReference type="InterPro" id="IPR010294">
    <property type="entry name" value="ADAMTS_spacer1"/>
</dbReference>
<dbReference type="Pfam" id="PF19030">
    <property type="entry name" value="TSP1_ADAMTS"/>
    <property type="match status" value="5"/>
</dbReference>
<organism evidence="14 15">
    <name type="scientific">Plutella xylostella</name>
    <name type="common">Diamondback moth</name>
    <name type="synonym">Plutella maculipennis</name>
    <dbReference type="NCBI Taxonomy" id="51655"/>
    <lineage>
        <taxon>Eukaryota</taxon>
        <taxon>Metazoa</taxon>
        <taxon>Ecdysozoa</taxon>
        <taxon>Arthropoda</taxon>
        <taxon>Hexapoda</taxon>
        <taxon>Insecta</taxon>
        <taxon>Pterygota</taxon>
        <taxon>Neoptera</taxon>
        <taxon>Endopterygota</taxon>
        <taxon>Lepidoptera</taxon>
        <taxon>Glossata</taxon>
        <taxon>Ditrysia</taxon>
        <taxon>Yponomeutoidea</taxon>
        <taxon>Plutellidae</taxon>
        <taxon>Plutella</taxon>
    </lineage>
</organism>
<dbReference type="Pfam" id="PF00014">
    <property type="entry name" value="Kunitz_BPTI"/>
    <property type="match status" value="11"/>
</dbReference>
<evidence type="ECO:0000313" key="15">
    <source>
        <dbReference type="Proteomes" id="UP000653454"/>
    </source>
</evidence>
<dbReference type="InterPro" id="IPR000884">
    <property type="entry name" value="TSP1_rpt"/>
</dbReference>
<evidence type="ECO:0000256" key="4">
    <source>
        <dbReference type="ARBA" id="ARBA00022690"/>
    </source>
</evidence>
<evidence type="ECO:0000256" key="8">
    <source>
        <dbReference type="ARBA" id="ARBA00022900"/>
    </source>
</evidence>
<evidence type="ECO:0000256" key="2">
    <source>
        <dbReference type="ARBA" id="ARBA00022473"/>
    </source>
</evidence>
<feature type="compositionally biased region" description="Low complexity" evidence="11">
    <location>
        <begin position="1013"/>
        <end position="1075"/>
    </location>
</feature>
<feature type="compositionally biased region" description="Low complexity" evidence="11">
    <location>
        <begin position="805"/>
        <end position="820"/>
    </location>
</feature>
<dbReference type="PROSITE" id="PS00280">
    <property type="entry name" value="BPTI_KUNITZ_1"/>
    <property type="match status" value="7"/>
</dbReference>
<feature type="domain" description="BPTI/Kunitz inhibitor" evidence="13">
    <location>
        <begin position="1696"/>
        <end position="1757"/>
    </location>
</feature>
<evidence type="ECO:0000256" key="1">
    <source>
        <dbReference type="ARBA" id="ARBA00004302"/>
    </source>
</evidence>
<feature type="signal peptide" evidence="12">
    <location>
        <begin position="1"/>
        <end position="25"/>
    </location>
</feature>
<feature type="compositionally biased region" description="Low complexity" evidence="11">
    <location>
        <begin position="840"/>
        <end position="858"/>
    </location>
</feature>
<evidence type="ECO:0000256" key="12">
    <source>
        <dbReference type="SAM" id="SignalP"/>
    </source>
</evidence>
<feature type="domain" description="BPTI/Kunitz inhibitor" evidence="13">
    <location>
        <begin position="1637"/>
        <end position="1687"/>
    </location>
</feature>
<keyword evidence="5 12" id="KW-0732">Signal</keyword>
<evidence type="ECO:0000256" key="6">
    <source>
        <dbReference type="ARBA" id="ARBA00022737"/>
    </source>
</evidence>
<dbReference type="EMBL" id="CAJHNJ030000009">
    <property type="protein sequence ID" value="CAG9105967.1"/>
    <property type="molecule type" value="Genomic_DNA"/>
</dbReference>
<feature type="domain" description="BPTI/Kunitz inhibitor" evidence="13">
    <location>
        <begin position="2235"/>
        <end position="2288"/>
    </location>
</feature>
<accession>A0A8S4DQE7</accession>
<dbReference type="CDD" id="cd00109">
    <property type="entry name" value="Kunitz-type"/>
    <property type="match status" value="8"/>
</dbReference>
<feature type="compositionally biased region" description="Low complexity" evidence="11">
    <location>
        <begin position="970"/>
        <end position="993"/>
    </location>
</feature>
<reference evidence="14" key="1">
    <citation type="submission" date="2020-11" db="EMBL/GenBank/DDBJ databases">
        <authorList>
            <person name="Whiteford S."/>
        </authorList>
    </citation>
    <scope>NUCLEOTIDE SEQUENCE</scope>
</reference>
<feature type="compositionally biased region" description="Polar residues" evidence="11">
    <location>
        <begin position="860"/>
        <end position="884"/>
    </location>
</feature>
<dbReference type="FunFam" id="4.10.410.10:FF:000020">
    <property type="entry name" value="Collagen, type VI, alpha 3"/>
    <property type="match status" value="5"/>
</dbReference>
<feature type="disulfide bond" evidence="10">
    <location>
        <begin position="78"/>
        <end position="89"/>
    </location>
</feature>
<feature type="compositionally biased region" description="Polar residues" evidence="11">
    <location>
        <begin position="822"/>
        <end position="839"/>
    </location>
</feature>
<feature type="region of interest" description="Disordered" evidence="11">
    <location>
        <begin position="1202"/>
        <end position="1227"/>
    </location>
</feature>
<feature type="chain" id="PRO_5035906398" evidence="12">
    <location>
        <begin position="26"/>
        <end position="2375"/>
    </location>
</feature>
<evidence type="ECO:0000256" key="3">
    <source>
        <dbReference type="ARBA" id="ARBA00022525"/>
    </source>
</evidence>
<keyword evidence="2" id="KW-0217">Developmental protein</keyword>
<dbReference type="Pfam" id="PF05986">
    <property type="entry name" value="ADAMTS_spacer1"/>
    <property type="match status" value="1"/>
</dbReference>
<gene>
    <name evidence="14" type="ORF">PLXY2_LOCUS3500</name>
</gene>
<dbReference type="CDD" id="cd22639">
    <property type="entry name" value="Kunitz_papilin_lacunin-like"/>
    <property type="match status" value="1"/>
</dbReference>
<feature type="compositionally biased region" description="Low complexity" evidence="11">
    <location>
        <begin position="789"/>
        <end position="798"/>
    </location>
</feature>
<dbReference type="Pfam" id="PF00090">
    <property type="entry name" value="TSP_1"/>
    <property type="match status" value="1"/>
</dbReference>
<sequence>MVIGNFRSLLLAVIVLSNCITWTSSRHHFKHHVLRHRSRHRRQGAGLYLAASYVLPGGEVSPCSRTCGGGVASQKRICLEIGPDGQPRCAGGDTKYFSCETHDCPAGAADFRSEQCAEYNNVTFRGVTYNWIPYTKAPNPCELNCRPRGERFYYRQARQVVDGTRCNEESFDVCVNGECQPVGCDMMLGSNAKEDKCRECRGNGTNCHTANGRIDNQDLTQGYNDVLLIPQGATNIYIAEVRASNNYLALRSKQYNNYYLNGDYHIDFPRSISIAGALWQYERSQQGFPAPDKLRCLGPTNEPLYLSLLLQDVNVGIEYEYSIPKSIAPPPNQQYNWVFDEFTPCSASCGGGIQYRNVTCRSREDLDVVDSSLCDEGLRPATNQTCANHACAARWVEGPWSPCSKPCGEAGTRSRAVYCEKVISNGRGSVVDDSECFNQLGPKPELYQECNKNSACPSWFTGPWKACDKLCGEGKQTRQVVCHQKTNGKVEVFPDKECADEKPPSEQSCMIHPCEGVDWVVSDWVGCDSCLSKERTRQAECATKDRTVVNSTFCSYHPMPVLKEDCDRTKLPPCTVQWYATQWSNCSVECGHGVKVRRIFCGLFDGTAVIKVDDARCSEEEKYNETTPCEIPDEKCPAKWFGGPWSECTKECGGGEQFRHTMCLKGSLEASDCDPEAVLDSSQACNTQACNKDEIIPVDSKSTPIMDEDYEDEECEEEEEEYPEVGAEESLEGEEDTASSVSDIMFSDSPSTDITEEGSGMESTLFTSSDTETSDEGSAFGSTTELEESLPTSETVSEGSTELVSEGSTEAGESSTTEAGISGSTETLETDVTSSSSDATEVTGESESTTESSTDVTGATEESGSTEAGGSTEANTGASDSTDQSTTESGSSEASTESASEATSESSTIEESTTEGSTESSTDGASTTDSGSTESSTSASESSDSATDGSATTEESSTDFVGTTEDAEITESSGATEASASEGSTETEVTESAITEVTESGATDVTGREATEETGGSTVTESTEETGSTVTEETGSTVTEETEETGGSTATEETGSTVTEESVATESEGSTVTEAPWDWYSTVEGTTKHKVCKPRKKKAKCKKSKFGCCPDKRTPAAGPFDEGCPNPKTCKESKYGCCPDGVSPAQGEKNEECPQPPCKETLYGCCKSDNKTPAEGNNEEGCPPPPPKCKSSKYGCCKDGKTEATGPKKKGCPETAPKKGTKGCAASPHGCCSDGKTQATGPNGAGCPCNITEFGCCPDNVSPARGPQMEGCVMSCNTSAYGCCPDGETPAHGPDNEGCCLLYSFGCCPDNYKPAEGPQLQGCGCQYAKFGCCPDNITIAHGTNKEGCGCQYTQHGCCPDRHTEAAGPNYEGCGCHTYQFGCCPDGTTIAKGPNLYGCHCSQSQFGCCGDGQTAAKGPEGAGCDCAASKHGCCPDGQTEATGEKFAGCADIPVNRQASCALKTDRGPCRNYSVSWYYDIEYGGCSRFWYGGCEGNGNRFSSQEECQDVCVHPSPKDACKLPKSKGACQGYNLHWYFDTDRQQCGQFVYGGCLGNDNNFETRDACQDQCEPARSGNQCHLPLERGSCAGSFNRWGYNKEAGRCEQFTWGGCEGNGNRFNSEAACVQKCDPPGALKPECTLPKEPGNCTEKYARWAFSESENRCLPFYFTGCNGNDNNYQTEEECSARCPSAYEQDTCLLPAETGSCADYREKWYFDSAEQRQVRHSMTFWKLCRQFYYGGCGGNDNNFNSQIECERRCRQAASTTTTPQPSAPEQFRNEFCFMEVDQGPCHEAEPRWAYDSARGACTQFQYGGCGGNRNNFPSREYCQYYCSPAQDVCQLPMSTGPCEASVMAWFYDASSDSCSQFTYGGCEGNGNRFQSRDECERRCRTGPAAPVPAETTTTAAAPTESIAPQCQSYPEPCTSTGEVWYYDQGRRECVPHQNQQYGAECRNTGVFQSQEACDRSCGAFRGLDVCNSPLDAGPCQAFETKIFFNQTAQACQAFTYGGCHGGPNRFSTVDECEQTCRPRTDGSDVCNMEQDSGSCDGYYIKWFYDRLRGDCGQFIYTGCGGNQNNFETQEACEGRCIYGQLQPTTALPPPTAAQTVQQQVTVTPQATDPKCTTPESLEPCGFNSTVFYYDSTVQDCVAGNIGGCRHPNSYPTEEQCQRECGLFRGLDVCRYNLDPGPCKASIPKYFYDPVTGACQIFAYGGCGGGPNRFSTVEECEKICTRGAVPACLEAVDTGREQCEEVPSRRWHFSALDNDCYAFVFSGCGGNGNNFRSYQDCLSDCEPYVTNNPLSEETVLGINEVTECDAYIEECNQIRCEYGVQSVRTETGCERCLCAAAPSNCDAQARECAEIKCPFGVDKTVGEDNCER</sequence>
<feature type="disulfide bond" evidence="10">
    <location>
        <begin position="67"/>
        <end position="104"/>
    </location>
</feature>
<keyword evidence="3" id="KW-0964">Secreted</keyword>
<keyword evidence="7" id="KW-0084">Basement membrane</keyword>